<feature type="region of interest" description="Disordered" evidence="1">
    <location>
        <begin position="1"/>
        <end position="38"/>
    </location>
</feature>
<dbReference type="Gene3D" id="1.10.238.160">
    <property type="match status" value="1"/>
</dbReference>
<feature type="compositionally biased region" description="Basic residues" evidence="1">
    <location>
        <begin position="120"/>
        <end position="129"/>
    </location>
</feature>
<dbReference type="AlphaFoldDB" id="A0A2N4U119"/>
<dbReference type="OrthoDB" id="8455288at2"/>
<evidence type="ECO:0000256" key="1">
    <source>
        <dbReference type="SAM" id="MobiDB-lite"/>
    </source>
</evidence>
<dbReference type="PANTHER" id="PTHR36154">
    <property type="entry name" value="DNA-BINDING TRANSCRIPTIONAL ACTIVATOR ALPA"/>
    <property type="match status" value="1"/>
</dbReference>
<dbReference type="Proteomes" id="UP000234190">
    <property type="component" value="Unassembled WGS sequence"/>
</dbReference>
<feature type="compositionally biased region" description="Polar residues" evidence="1">
    <location>
        <begin position="1"/>
        <end position="16"/>
    </location>
</feature>
<sequence>MDNQPFQKSSQSQGTEASPCPASMPLPDSDAYGELPQFPKGGVLPFRRTIRRQELRQIVPLAETTIYEMERRGEFPRRFNLTPRCVVWDLDEVHAWIETRKQASRVGLTRRSTGPDVRQRKTRPVKNAP</sequence>
<dbReference type="InterPro" id="IPR052931">
    <property type="entry name" value="Prophage_regulatory_activator"/>
</dbReference>
<gene>
    <name evidence="2" type="ORF">CR159_17135</name>
</gene>
<accession>A0A2N4U119</accession>
<feature type="region of interest" description="Disordered" evidence="1">
    <location>
        <begin position="103"/>
        <end position="129"/>
    </location>
</feature>
<evidence type="ECO:0000313" key="2">
    <source>
        <dbReference type="EMBL" id="PLC48700.1"/>
    </source>
</evidence>
<dbReference type="InterPro" id="IPR010260">
    <property type="entry name" value="AlpA"/>
</dbReference>
<comment type="caution">
    <text evidence="2">The sequence shown here is derived from an EMBL/GenBank/DDBJ whole genome shotgun (WGS) entry which is preliminary data.</text>
</comment>
<reference evidence="2 3" key="1">
    <citation type="submission" date="2017-10" db="EMBL/GenBank/DDBJ databases">
        <title>Two draft genome sequences of Pusillimonas sp. strains isolated from a nitrate- and radionuclide-contaminated groundwater in Russia.</title>
        <authorList>
            <person name="Grouzdev D.S."/>
            <person name="Tourova T.P."/>
            <person name="Goeva M.A."/>
            <person name="Babich T.L."/>
            <person name="Sokolova D.S."/>
            <person name="Abdullin R."/>
            <person name="Poltaraus A.B."/>
            <person name="Toshchakov S.V."/>
            <person name="Nazina T.N."/>
        </authorList>
    </citation>
    <scope>NUCLEOTIDE SEQUENCE [LARGE SCALE GENOMIC DNA]</scope>
    <source>
        <strain evidence="2 3">JR1/69-3-13</strain>
    </source>
</reference>
<dbReference type="PANTHER" id="PTHR36154:SF1">
    <property type="entry name" value="DNA-BINDING TRANSCRIPTIONAL ACTIVATOR ALPA"/>
    <property type="match status" value="1"/>
</dbReference>
<name>A0A2N4U119_9BURK</name>
<organism evidence="2 3">
    <name type="scientific">Pollutimonas subterranea</name>
    <dbReference type="NCBI Taxonomy" id="2045210"/>
    <lineage>
        <taxon>Bacteria</taxon>
        <taxon>Pseudomonadati</taxon>
        <taxon>Pseudomonadota</taxon>
        <taxon>Betaproteobacteria</taxon>
        <taxon>Burkholderiales</taxon>
        <taxon>Alcaligenaceae</taxon>
        <taxon>Pollutimonas</taxon>
    </lineage>
</organism>
<keyword evidence="3" id="KW-1185">Reference proteome</keyword>
<protein>
    <submittedName>
        <fullName evidence="2">AlpA family transcriptional regulator</fullName>
    </submittedName>
</protein>
<dbReference type="EMBL" id="PDNW01000017">
    <property type="protein sequence ID" value="PLC48700.1"/>
    <property type="molecule type" value="Genomic_DNA"/>
</dbReference>
<dbReference type="Pfam" id="PF05930">
    <property type="entry name" value="Phage_AlpA"/>
    <property type="match status" value="1"/>
</dbReference>
<evidence type="ECO:0000313" key="3">
    <source>
        <dbReference type="Proteomes" id="UP000234190"/>
    </source>
</evidence>
<proteinExistence type="predicted"/>